<organism evidence="2 3">
    <name type="scientific">Polarella glacialis</name>
    <name type="common">Dinoflagellate</name>
    <dbReference type="NCBI Taxonomy" id="89957"/>
    <lineage>
        <taxon>Eukaryota</taxon>
        <taxon>Sar</taxon>
        <taxon>Alveolata</taxon>
        <taxon>Dinophyceae</taxon>
        <taxon>Suessiales</taxon>
        <taxon>Suessiaceae</taxon>
        <taxon>Polarella</taxon>
    </lineage>
</organism>
<dbReference type="PANTHER" id="PTHR21600">
    <property type="entry name" value="MITOCHONDRIAL RNA PSEUDOURIDINE SYNTHASE"/>
    <property type="match status" value="1"/>
</dbReference>
<dbReference type="SUPFAM" id="SSF55120">
    <property type="entry name" value="Pseudouridine synthase"/>
    <property type="match status" value="1"/>
</dbReference>
<gene>
    <name evidence="2" type="ORF">PGLA2088_LOCUS24786</name>
</gene>
<evidence type="ECO:0000313" key="3">
    <source>
        <dbReference type="Proteomes" id="UP000626109"/>
    </source>
</evidence>
<dbReference type="InterPro" id="IPR020103">
    <property type="entry name" value="PsdUridine_synth_cat_dom_sf"/>
</dbReference>
<dbReference type="InterPro" id="IPR050188">
    <property type="entry name" value="RluA_PseudoU_synthase"/>
</dbReference>
<dbReference type="Pfam" id="PF00849">
    <property type="entry name" value="PseudoU_synth_2"/>
    <property type="match status" value="1"/>
</dbReference>
<sequence length="135" mass="14573">MSDAATEFEYVGETSGGESVVRCFPETGRTHQLRVHLQHMGYPIANDCCYGGELRDDPTLPLIPHVWQEACHEGEPTGGTPTLEAPVMHPSGIFLHALTYSLPDGRSFTSEAPPWAEVLGTPAVTEAAAVEIQDL</sequence>
<dbReference type="Gene3D" id="3.30.2350.10">
    <property type="entry name" value="Pseudouridine synthase"/>
    <property type="match status" value="1"/>
</dbReference>
<name>A0A813JSS5_POLGL</name>
<reference evidence="2" key="1">
    <citation type="submission" date="2021-02" db="EMBL/GenBank/DDBJ databases">
        <authorList>
            <person name="Dougan E. K."/>
            <person name="Rhodes N."/>
            <person name="Thang M."/>
            <person name="Chan C."/>
        </authorList>
    </citation>
    <scope>NUCLEOTIDE SEQUENCE</scope>
</reference>
<accession>A0A813JSS5</accession>
<comment type="caution">
    <text evidence="2">The sequence shown here is derived from an EMBL/GenBank/DDBJ whole genome shotgun (WGS) entry which is preliminary data.</text>
</comment>
<protein>
    <recommendedName>
        <fullName evidence="1">Pseudouridine synthase RsuA/RluA-like domain-containing protein</fullName>
    </recommendedName>
</protein>
<proteinExistence type="predicted"/>
<dbReference type="InterPro" id="IPR006145">
    <property type="entry name" value="PsdUridine_synth_RsuA/RluA"/>
</dbReference>
<dbReference type="Proteomes" id="UP000626109">
    <property type="component" value="Unassembled WGS sequence"/>
</dbReference>
<feature type="domain" description="Pseudouridine synthase RsuA/RluA-like" evidence="1">
    <location>
        <begin position="4"/>
        <end position="39"/>
    </location>
</feature>
<dbReference type="GO" id="GO:0009982">
    <property type="term" value="F:pseudouridine synthase activity"/>
    <property type="evidence" value="ECO:0007669"/>
    <property type="project" value="InterPro"/>
</dbReference>
<dbReference type="PANTHER" id="PTHR21600:SF40">
    <property type="entry name" value="PSEUDOURIDYLATE SYNTHASE RPUSD2"/>
    <property type="match status" value="1"/>
</dbReference>
<dbReference type="EMBL" id="CAJNNW010026526">
    <property type="protein sequence ID" value="CAE8686041.1"/>
    <property type="molecule type" value="Genomic_DNA"/>
</dbReference>
<dbReference type="GO" id="GO:0000455">
    <property type="term" value="P:enzyme-directed rRNA pseudouridine synthesis"/>
    <property type="evidence" value="ECO:0007669"/>
    <property type="project" value="TreeGrafter"/>
</dbReference>
<evidence type="ECO:0000259" key="1">
    <source>
        <dbReference type="Pfam" id="PF00849"/>
    </source>
</evidence>
<dbReference type="GO" id="GO:0003723">
    <property type="term" value="F:RNA binding"/>
    <property type="evidence" value="ECO:0007669"/>
    <property type="project" value="InterPro"/>
</dbReference>
<dbReference type="AlphaFoldDB" id="A0A813JSS5"/>
<evidence type="ECO:0000313" key="2">
    <source>
        <dbReference type="EMBL" id="CAE8686041.1"/>
    </source>
</evidence>